<evidence type="ECO:0000256" key="1">
    <source>
        <dbReference type="SAM" id="MobiDB-lite"/>
    </source>
</evidence>
<organism evidence="3 4">
    <name type="scientific">Zingiber officinale</name>
    <name type="common">Ginger</name>
    <name type="synonym">Amomum zingiber</name>
    <dbReference type="NCBI Taxonomy" id="94328"/>
    <lineage>
        <taxon>Eukaryota</taxon>
        <taxon>Viridiplantae</taxon>
        <taxon>Streptophyta</taxon>
        <taxon>Embryophyta</taxon>
        <taxon>Tracheophyta</taxon>
        <taxon>Spermatophyta</taxon>
        <taxon>Magnoliopsida</taxon>
        <taxon>Liliopsida</taxon>
        <taxon>Zingiberales</taxon>
        <taxon>Zingiberaceae</taxon>
        <taxon>Zingiber</taxon>
    </lineage>
</organism>
<feature type="compositionally biased region" description="Polar residues" evidence="1">
    <location>
        <begin position="209"/>
        <end position="225"/>
    </location>
</feature>
<evidence type="ECO:0000259" key="2">
    <source>
        <dbReference type="PROSITE" id="PS50076"/>
    </source>
</evidence>
<feature type="compositionally biased region" description="Basic residues" evidence="1">
    <location>
        <begin position="226"/>
        <end position="238"/>
    </location>
</feature>
<feature type="domain" description="J" evidence="2">
    <location>
        <begin position="10"/>
        <end position="81"/>
    </location>
</feature>
<name>A0A8J5CWK6_ZINOF</name>
<accession>A0A8J5CWK6</accession>
<proteinExistence type="predicted"/>
<comment type="caution">
    <text evidence="3">The sequence shown here is derived from an EMBL/GenBank/DDBJ whole genome shotgun (WGS) entry which is preliminary data.</text>
</comment>
<feature type="compositionally biased region" description="Polar residues" evidence="1">
    <location>
        <begin position="162"/>
        <end position="171"/>
    </location>
</feature>
<protein>
    <recommendedName>
        <fullName evidence="2">J domain-containing protein</fullName>
    </recommendedName>
</protein>
<dbReference type="SMART" id="SM00271">
    <property type="entry name" value="DnaJ"/>
    <property type="match status" value="1"/>
</dbReference>
<dbReference type="Proteomes" id="UP000734854">
    <property type="component" value="Unassembled WGS sequence"/>
</dbReference>
<dbReference type="GO" id="GO:0005783">
    <property type="term" value="C:endoplasmic reticulum"/>
    <property type="evidence" value="ECO:0007669"/>
    <property type="project" value="UniProtKB-ARBA"/>
</dbReference>
<dbReference type="PANTHER" id="PTHR44743:SF5">
    <property type="entry name" value="CHAPERONE DNAJ-DOMAIN SUPERFAMILY PROTEIN"/>
    <property type="match status" value="1"/>
</dbReference>
<evidence type="ECO:0000313" key="4">
    <source>
        <dbReference type="Proteomes" id="UP000734854"/>
    </source>
</evidence>
<feature type="region of interest" description="Disordered" evidence="1">
    <location>
        <begin position="209"/>
        <end position="247"/>
    </location>
</feature>
<evidence type="ECO:0000313" key="3">
    <source>
        <dbReference type="EMBL" id="KAG6472766.1"/>
    </source>
</evidence>
<feature type="region of interest" description="Disordered" evidence="1">
    <location>
        <begin position="162"/>
        <end position="193"/>
    </location>
</feature>
<gene>
    <name evidence="3" type="ORF">ZIOFF_070244</name>
</gene>
<dbReference type="EMBL" id="JACMSC010000020">
    <property type="protein sequence ID" value="KAG6472766.1"/>
    <property type="molecule type" value="Genomic_DNA"/>
</dbReference>
<keyword evidence="4" id="KW-1185">Reference proteome</keyword>
<dbReference type="InterPro" id="IPR001623">
    <property type="entry name" value="DnaJ_domain"/>
</dbReference>
<sequence length="247" mass="27280">MAGKEDKTGDFYEVLGLRKECSEAELKGAYKKLAMKWHPDKCSASGNTQSMEEAKEKFQEIHTAYSVLSDTNKRFLYDVGVYDKDDHNDEKGMGDFLGEITQIMNQTKHVVRQFRSVSSSNYIPFEEGDHDSFEKLQQMFVEMFQGDLDSGFCGPWTCSTNDHSRPSSGPQFGNGGGNGGNKRGNSDINSGKANLDGLEYAGSSFSVGLSDGGQSSKGKGTFNHNNSKRRTGRKQKVSAKHDFSSRC</sequence>
<dbReference type="InterPro" id="IPR036869">
    <property type="entry name" value="J_dom_sf"/>
</dbReference>
<dbReference type="AlphaFoldDB" id="A0A8J5CWK6"/>
<feature type="compositionally biased region" description="Gly residues" evidence="1">
    <location>
        <begin position="172"/>
        <end position="182"/>
    </location>
</feature>
<dbReference type="CDD" id="cd06257">
    <property type="entry name" value="DnaJ"/>
    <property type="match status" value="1"/>
</dbReference>
<dbReference type="PRINTS" id="PR00625">
    <property type="entry name" value="JDOMAIN"/>
</dbReference>
<dbReference type="PANTHER" id="PTHR44743">
    <property type="entry name" value="PUTATIVE, EXPRESSED-RELATED"/>
    <property type="match status" value="1"/>
</dbReference>
<reference evidence="3 4" key="1">
    <citation type="submission" date="2020-08" db="EMBL/GenBank/DDBJ databases">
        <title>Plant Genome Project.</title>
        <authorList>
            <person name="Zhang R.-G."/>
        </authorList>
    </citation>
    <scope>NUCLEOTIDE SEQUENCE [LARGE SCALE GENOMIC DNA]</scope>
    <source>
        <tissue evidence="3">Rhizome</tissue>
    </source>
</reference>
<dbReference type="PROSITE" id="PS50076">
    <property type="entry name" value="DNAJ_2"/>
    <property type="match status" value="1"/>
</dbReference>
<dbReference type="Pfam" id="PF00226">
    <property type="entry name" value="DnaJ"/>
    <property type="match status" value="1"/>
</dbReference>
<dbReference type="SUPFAM" id="SSF46565">
    <property type="entry name" value="Chaperone J-domain"/>
    <property type="match status" value="1"/>
</dbReference>
<dbReference type="Gene3D" id="1.10.287.110">
    <property type="entry name" value="DnaJ domain"/>
    <property type="match status" value="1"/>
</dbReference>